<proteinExistence type="predicted"/>
<feature type="transmembrane region" description="Helical" evidence="1">
    <location>
        <begin position="21"/>
        <end position="46"/>
    </location>
</feature>
<keyword evidence="1" id="KW-1133">Transmembrane helix</keyword>
<evidence type="ECO:0000313" key="3">
    <source>
        <dbReference type="Proteomes" id="UP000230214"/>
    </source>
</evidence>
<comment type="caution">
    <text evidence="2">The sequence shown here is derived from an EMBL/GenBank/DDBJ whole genome shotgun (WGS) entry which is preliminary data.</text>
</comment>
<organism evidence="2 3">
    <name type="scientific">candidate division WWE3 bacterium CG10_big_fil_rev_8_21_14_0_10_32_10</name>
    <dbReference type="NCBI Taxonomy" id="1975090"/>
    <lineage>
        <taxon>Bacteria</taxon>
        <taxon>Katanobacteria</taxon>
    </lineage>
</organism>
<sequence>MEKQQKNNRIWNIYKSKKIQSLFWTFIITLANILAFFLIGYIIDVYFESNPYGKLISVLLSIPLTQYFIYKKVKKL</sequence>
<evidence type="ECO:0000313" key="2">
    <source>
        <dbReference type="EMBL" id="PIR43508.1"/>
    </source>
</evidence>
<name>A0A2H0RAH0_UNCKA</name>
<keyword evidence="1" id="KW-0812">Transmembrane</keyword>
<reference evidence="2 3" key="1">
    <citation type="submission" date="2017-09" db="EMBL/GenBank/DDBJ databases">
        <title>Depth-based differentiation of microbial function through sediment-hosted aquifers and enrichment of novel symbionts in the deep terrestrial subsurface.</title>
        <authorList>
            <person name="Probst A.J."/>
            <person name="Ladd B."/>
            <person name="Jarett J.K."/>
            <person name="Geller-Mcgrath D.E."/>
            <person name="Sieber C.M."/>
            <person name="Emerson J.B."/>
            <person name="Anantharaman K."/>
            <person name="Thomas B.C."/>
            <person name="Malmstrom R."/>
            <person name="Stieglmeier M."/>
            <person name="Klingl A."/>
            <person name="Woyke T."/>
            <person name="Ryan C.M."/>
            <person name="Banfield J.F."/>
        </authorList>
    </citation>
    <scope>NUCLEOTIDE SEQUENCE [LARGE SCALE GENOMIC DNA]</scope>
    <source>
        <strain evidence="2">CG10_big_fil_rev_8_21_14_0_10_32_10</strain>
    </source>
</reference>
<dbReference type="Proteomes" id="UP000230214">
    <property type="component" value="Unassembled WGS sequence"/>
</dbReference>
<evidence type="ECO:0000256" key="1">
    <source>
        <dbReference type="SAM" id="Phobius"/>
    </source>
</evidence>
<accession>A0A2H0RAH0</accession>
<dbReference type="AlphaFoldDB" id="A0A2H0RAH0"/>
<keyword evidence="1" id="KW-0472">Membrane</keyword>
<dbReference type="EMBL" id="PCXU01000021">
    <property type="protein sequence ID" value="PIR43508.1"/>
    <property type="molecule type" value="Genomic_DNA"/>
</dbReference>
<protein>
    <submittedName>
        <fullName evidence="2">Uncharacterized protein</fullName>
    </submittedName>
</protein>
<gene>
    <name evidence="2" type="ORF">COV24_02390</name>
</gene>
<feature type="transmembrane region" description="Helical" evidence="1">
    <location>
        <begin position="52"/>
        <end position="70"/>
    </location>
</feature>